<dbReference type="Proteomes" id="UP001234811">
    <property type="component" value="Unassembled WGS sequence"/>
</dbReference>
<dbReference type="SUPFAM" id="SSF51658">
    <property type="entry name" value="Xylose isomerase-like"/>
    <property type="match status" value="1"/>
</dbReference>
<gene>
    <name evidence="1" type="ORF">RF091_16930</name>
</gene>
<organism evidence="1 2">
    <name type="scientific">Serratia marcescens</name>
    <dbReference type="NCBI Taxonomy" id="615"/>
    <lineage>
        <taxon>Bacteria</taxon>
        <taxon>Pseudomonadati</taxon>
        <taxon>Pseudomonadota</taxon>
        <taxon>Gammaproteobacteria</taxon>
        <taxon>Enterobacterales</taxon>
        <taxon>Yersiniaceae</taxon>
        <taxon>Serratia</taxon>
    </lineage>
</organism>
<evidence type="ECO:0000313" key="1">
    <source>
        <dbReference type="EMBL" id="MDQ9557193.1"/>
    </source>
</evidence>
<dbReference type="GO" id="GO:0016853">
    <property type="term" value="F:isomerase activity"/>
    <property type="evidence" value="ECO:0007669"/>
    <property type="project" value="UniProtKB-KW"/>
</dbReference>
<accession>A0ABD5BM00</accession>
<dbReference type="EMBL" id="JAVIPQ010000249">
    <property type="protein sequence ID" value="MDQ9557193.1"/>
    <property type="molecule type" value="Genomic_DNA"/>
</dbReference>
<dbReference type="InterPro" id="IPR036237">
    <property type="entry name" value="Xyl_isomerase-like_sf"/>
</dbReference>
<sequence>RAWNYVAVGCGRDLQWWKAFFSVVRMMGYNDWVSLEMEDLTMSVDAGIVSSVQALQQSISQ</sequence>
<proteinExistence type="predicted"/>
<dbReference type="AlphaFoldDB" id="A0ABD5BM00"/>
<reference evidence="1 2" key="1">
    <citation type="submission" date="2023-07" db="EMBL/GenBank/DDBJ databases">
        <title>Pathogens genome sequencing project 196.</title>
        <authorList>
            <person name="Cao X."/>
        </authorList>
    </citation>
    <scope>NUCLEOTIDE SEQUENCE [LARGE SCALE GENOMIC DNA]</scope>
    <source>
        <strain evidence="1 2">SM41</strain>
    </source>
</reference>
<dbReference type="Gene3D" id="3.20.20.150">
    <property type="entry name" value="Divalent-metal-dependent TIM barrel enzymes"/>
    <property type="match status" value="1"/>
</dbReference>
<evidence type="ECO:0000313" key="2">
    <source>
        <dbReference type="Proteomes" id="UP001234811"/>
    </source>
</evidence>
<protein>
    <submittedName>
        <fullName evidence="1">Sugar phosphate isomerase/epimerase</fullName>
    </submittedName>
</protein>
<keyword evidence="1" id="KW-0413">Isomerase</keyword>
<comment type="caution">
    <text evidence="1">The sequence shown here is derived from an EMBL/GenBank/DDBJ whole genome shotgun (WGS) entry which is preliminary data.</text>
</comment>
<feature type="non-terminal residue" evidence="1">
    <location>
        <position position="1"/>
    </location>
</feature>
<name>A0ABD5BM00_SERMA</name>